<dbReference type="HAMAP" id="MF_00040">
    <property type="entry name" value="RRF"/>
    <property type="match status" value="1"/>
</dbReference>
<evidence type="ECO:0000259" key="5">
    <source>
        <dbReference type="Pfam" id="PF01765"/>
    </source>
</evidence>
<dbReference type="InterPro" id="IPR036191">
    <property type="entry name" value="RRF_sf"/>
</dbReference>
<dbReference type="InterPro" id="IPR023584">
    <property type="entry name" value="Ribosome_recyc_fac_dom"/>
</dbReference>
<keyword evidence="2 3" id="KW-0648">Protein biosynthesis</keyword>
<evidence type="ECO:0000256" key="4">
    <source>
        <dbReference type="SAM" id="MobiDB-lite"/>
    </source>
</evidence>
<evidence type="ECO:0000256" key="2">
    <source>
        <dbReference type="ARBA" id="ARBA00022917"/>
    </source>
</evidence>
<name>A0ABY7JU47_9FIRM</name>
<keyword evidence="3" id="KW-0963">Cytoplasm</keyword>
<dbReference type="PANTHER" id="PTHR20982:SF3">
    <property type="entry name" value="MITOCHONDRIAL RIBOSOME RECYCLING FACTOR PSEUDO 1"/>
    <property type="match status" value="1"/>
</dbReference>
<sequence>MQLDLHIELEEQMEKTIEALKFEFGTIRAGRANASMLDKVRVDYYGTPTPVNQMAAVAVSEGRILTITPWDKSVIHAIEKAISESDIGIAPTNDGSVIRLTVPQLTEERRKELAKKASKASESFKVRIRNERRDANEKIKKMEKAGELAEDDAKKATDEVQKMTDKYIKTIEALTSEKEADIMSV</sequence>
<feature type="domain" description="Ribosome recycling factor" evidence="5">
    <location>
        <begin position="20"/>
        <end position="183"/>
    </location>
</feature>
<comment type="subcellular location">
    <subcellularLocation>
        <location evidence="3">Cytoplasm</location>
    </subcellularLocation>
</comment>
<evidence type="ECO:0000256" key="3">
    <source>
        <dbReference type="HAMAP-Rule" id="MF_00040"/>
    </source>
</evidence>
<dbReference type="Gene3D" id="3.30.1360.40">
    <property type="match status" value="1"/>
</dbReference>
<dbReference type="Proteomes" id="UP001164187">
    <property type="component" value="Chromosome"/>
</dbReference>
<gene>
    <name evidence="3 6" type="primary">frr</name>
    <name evidence="6" type="ORF">O0R46_04335</name>
</gene>
<dbReference type="PANTHER" id="PTHR20982">
    <property type="entry name" value="RIBOSOME RECYCLING FACTOR"/>
    <property type="match status" value="1"/>
</dbReference>
<feature type="region of interest" description="Disordered" evidence="4">
    <location>
        <begin position="135"/>
        <end position="159"/>
    </location>
</feature>
<comment type="function">
    <text evidence="3">Responsible for the release of ribosomes from messenger RNA at the termination of protein biosynthesis. May increase the efficiency of translation by recycling ribosomes from one round of translation to another.</text>
</comment>
<evidence type="ECO:0000313" key="7">
    <source>
        <dbReference type="Proteomes" id="UP001164187"/>
    </source>
</evidence>
<organism evidence="6 7">
    <name type="scientific">Peptostreptococcus equinus</name>
    <dbReference type="NCBI Taxonomy" id="3003601"/>
    <lineage>
        <taxon>Bacteria</taxon>
        <taxon>Bacillati</taxon>
        <taxon>Bacillota</taxon>
        <taxon>Clostridia</taxon>
        <taxon>Peptostreptococcales</taxon>
        <taxon>Peptostreptococcaceae</taxon>
        <taxon>Peptostreptococcus</taxon>
    </lineage>
</organism>
<dbReference type="CDD" id="cd00520">
    <property type="entry name" value="RRF"/>
    <property type="match status" value="1"/>
</dbReference>
<keyword evidence="7" id="KW-1185">Reference proteome</keyword>
<evidence type="ECO:0000256" key="1">
    <source>
        <dbReference type="ARBA" id="ARBA00005912"/>
    </source>
</evidence>
<dbReference type="EMBL" id="CP114052">
    <property type="protein sequence ID" value="WAW15683.1"/>
    <property type="molecule type" value="Genomic_DNA"/>
</dbReference>
<accession>A0ABY7JU47</accession>
<protein>
    <recommendedName>
        <fullName evidence="3">Ribosome-recycling factor</fullName>
        <shortName evidence="3">RRF</shortName>
    </recommendedName>
    <alternativeName>
        <fullName evidence="3">Ribosome-releasing factor</fullName>
    </alternativeName>
</protein>
<proteinExistence type="inferred from homology"/>
<dbReference type="SUPFAM" id="SSF55194">
    <property type="entry name" value="Ribosome recycling factor, RRF"/>
    <property type="match status" value="1"/>
</dbReference>
<dbReference type="RefSeq" id="WP_269312360.1">
    <property type="nucleotide sequence ID" value="NZ_CP114052.1"/>
</dbReference>
<dbReference type="InterPro" id="IPR002661">
    <property type="entry name" value="Ribosome_recyc_fac"/>
</dbReference>
<comment type="similarity">
    <text evidence="1 3">Belongs to the RRF family.</text>
</comment>
<dbReference type="Gene3D" id="1.10.132.20">
    <property type="entry name" value="Ribosome-recycling factor"/>
    <property type="match status" value="1"/>
</dbReference>
<dbReference type="Pfam" id="PF01765">
    <property type="entry name" value="RRF"/>
    <property type="match status" value="1"/>
</dbReference>
<dbReference type="NCBIfam" id="TIGR00496">
    <property type="entry name" value="frr"/>
    <property type="match status" value="1"/>
</dbReference>
<reference evidence="6" key="1">
    <citation type="submission" date="2022-12" db="EMBL/GenBank/DDBJ databases">
        <title>Peptostreptococcus.</title>
        <authorList>
            <person name="Lee S.H."/>
        </authorList>
    </citation>
    <scope>NUCLEOTIDE SEQUENCE</scope>
    <source>
        <strain evidence="6">CBA3647</strain>
    </source>
</reference>
<evidence type="ECO:0000313" key="6">
    <source>
        <dbReference type="EMBL" id="WAW15683.1"/>
    </source>
</evidence>